<dbReference type="InterPro" id="IPR036526">
    <property type="entry name" value="C-N_Hydrolase_sf"/>
</dbReference>
<dbReference type="Proteomes" id="UP001500928">
    <property type="component" value="Unassembled WGS sequence"/>
</dbReference>
<evidence type="ECO:0000256" key="2">
    <source>
        <dbReference type="ARBA" id="ARBA00022475"/>
    </source>
</evidence>
<dbReference type="HAMAP" id="MF_01148">
    <property type="entry name" value="Lnt"/>
    <property type="match status" value="1"/>
</dbReference>
<comment type="caution">
    <text evidence="10">The sequence shown here is derived from an EMBL/GenBank/DDBJ whole genome shotgun (WGS) entry which is preliminary data.</text>
</comment>
<dbReference type="PANTHER" id="PTHR38686:SF1">
    <property type="entry name" value="APOLIPOPROTEIN N-ACYLTRANSFERASE"/>
    <property type="match status" value="1"/>
</dbReference>
<proteinExistence type="inferred from homology"/>
<evidence type="ECO:0000256" key="8">
    <source>
        <dbReference type="HAMAP-Rule" id="MF_01148"/>
    </source>
</evidence>
<dbReference type="SUPFAM" id="SSF56317">
    <property type="entry name" value="Carbon-nitrogen hydrolase"/>
    <property type="match status" value="1"/>
</dbReference>
<evidence type="ECO:0000259" key="9">
    <source>
        <dbReference type="PROSITE" id="PS50263"/>
    </source>
</evidence>
<evidence type="ECO:0000256" key="3">
    <source>
        <dbReference type="ARBA" id="ARBA00022679"/>
    </source>
</evidence>
<dbReference type="InterPro" id="IPR003010">
    <property type="entry name" value="C-N_Hydrolase"/>
</dbReference>
<comment type="function">
    <text evidence="8">Catalyzes the phospholipid dependent N-acylation of the N-terminal cysteine of apolipoprotein, the last step in lipoprotein maturation.</text>
</comment>
<comment type="subcellular location">
    <subcellularLocation>
        <location evidence="1 8">Cell membrane</location>
        <topology evidence="1 8">Multi-pass membrane protein</topology>
    </subcellularLocation>
</comment>
<evidence type="ECO:0000256" key="5">
    <source>
        <dbReference type="ARBA" id="ARBA00022989"/>
    </source>
</evidence>
<dbReference type="NCBIfam" id="TIGR00546">
    <property type="entry name" value="lnt"/>
    <property type="match status" value="1"/>
</dbReference>
<feature type="transmembrane region" description="Helical" evidence="8">
    <location>
        <begin position="44"/>
        <end position="60"/>
    </location>
</feature>
<feature type="transmembrane region" description="Helical" evidence="8">
    <location>
        <begin position="504"/>
        <end position="521"/>
    </location>
</feature>
<feature type="transmembrane region" description="Helical" evidence="8">
    <location>
        <begin position="67"/>
        <end position="84"/>
    </location>
</feature>
<dbReference type="PROSITE" id="PS50263">
    <property type="entry name" value="CN_HYDROLASE"/>
    <property type="match status" value="1"/>
</dbReference>
<evidence type="ECO:0000256" key="6">
    <source>
        <dbReference type="ARBA" id="ARBA00023136"/>
    </source>
</evidence>
<comment type="catalytic activity">
    <reaction evidence="8">
        <text>N-terminal S-1,2-diacyl-sn-glyceryl-L-cysteinyl-[lipoprotein] + a glycerophospholipid = N-acyl-S-1,2-diacyl-sn-glyceryl-L-cysteinyl-[lipoprotein] + a 2-acyl-sn-glycero-3-phospholipid + H(+)</text>
        <dbReference type="Rhea" id="RHEA:48228"/>
        <dbReference type="Rhea" id="RHEA-COMP:14681"/>
        <dbReference type="Rhea" id="RHEA-COMP:14684"/>
        <dbReference type="ChEBI" id="CHEBI:15378"/>
        <dbReference type="ChEBI" id="CHEBI:136912"/>
        <dbReference type="ChEBI" id="CHEBI:140656"/>
        <dbReference type="ChEBI" id="CHEBI:140657"/>
        <dbReference type="ChEBI" id="CHEBI:140660"/>
        <dbReference type="EC" id="2.3.1.269"/>
    </reaction>
</comment>
<feature type="transmembrane region" description="Helical" evidence="8">
    <location>
        <begin position="162"/>
        <end position="186"/>
    </location>
</feature>
<sequence>MLTTPRRSPSVGGERRVRSRGAWVRVAGAVVAGLLLYVAFPPLGAWWAAPLGIALVLAVVEGRRVRTAFGLGLLTGVAYQWPLLHWTGEYVGGVWLLLLVALTVVVAVPVALAPLVLRLPGAPLWAAALWVAGEAVIERWPFAGFPWAKLAFGQPGGPFAPLASLGGAPLVSFAVALSGAGLWALVRTLRSRRRAATLAGALVALLLGPIAGLATWPSVAADPPGPTITVAAVQGNVPRAGLDFNTQRRAVLDNHVAQTRRLADDVRAGRTPRPDLVIWPENSSDIDPIRNADAGAEIQAVTDEVGVPVVVGAVLSGTRDPDGTIVQGPRNTAIVWMPGTGPAATYTKRHILPFGEYIPLRPVARAVSSLVDRVTDFEPGTGSGVLTAGPARLGVVTCYEVVFDDAVRDAVRGGADLLTVPTNNATFGYSDMTYQQQGMSRIRAIEHDRAVVIAATSGQSAIVAPDGTLVARTGPLFTPGLLVERVPLRTTTTLATRLGPGPEWVLAGLGAAAVIAGVVVARRGSRA</sequence>
<dbReference type="InterPro" id="IPR004563">
    <property type="entry name" value="Apolipo_AcylTrfase"/>
</dbReference>
<feature type="transmembrane region" description="Helical" evidence="8">
    <location>
        <begin position="90"/>
        <end position="117"/>
    </location>
</feature>
<reference evidence="11" key="1">
    <citation type="journal article" date="2019" name="Int. J. Syst. Evol. Microbiol.">
        <title>The Global Catalogue of Microorganisms (GCM) 10K type strain sequencing project: providing services to taxonomists for standard genome sequencing and annotation.</title>
        <authorList>
            <consortium name="The Broad Institute Genomics Platform"/>
            <consortium name="The Broad Institute Genome Sequencing Center for Infectious Disease"/>
            <person name="Wu L."/>
            <person name="Ma J."/>
        </authorList>
    </citation>
    <scope>NUCLEOTIDE SEQUENCE [LARGE SCALE GENOMIC DNA]</scope>
    <source>
        <strain evidence="11">JCM 17979</strain>
    </source>
</reference>
<evidence type="ECO:0000313" key="10">
    <source>
        <dbReference type="EMBL" id="GAA4781758.1"/>
    </source>
</evidence>
<dbReference type="Pfam" id="PF00795">
    <property type="entry name" value="CN_hydrolase"/>
    <property type="match status" value="1"/>
</dbReference>
<dbReference type="PANTHER" id="PTHR38686">
    <property type="entry name" value="APOLIPOPROTEIN N-ACYLTRANSFERASE"/>
    <property type="match status" value="1"/>
</dbReference>
<dbReference type="CDD" id="cd07571">
    <property type="entry name" value="ALP_N-acyl_transferase"/>
    <property type="match status" value="1"/>
</dbReference>
<keyword evidence="2 8" id="KW-1003">Cell membrane</keyword>
<comment type="pathway">
    <text evidence="8">Protein modification; lipoprotein biosynthesis (N-acyl transfer).</text>
</comment>
<evidence type="ECO:0000256" key="4">
    <source>
        <dbReference type="ARBA" id="ARBA00022692"/>
    </source>
</evidence>
<evidence type="ECO:0000256" key="1">
    <source>
        <dbReference type="ARBA" id="ARBA00004651"/>
    </source>
</evidence>
<dbReference type="EC" id="2.3.1.269" evidence="8"/>
<dbReference type="Gene3D" id="3.60.110.10">
    <property type="entry name" value="Carbon-nitrogen hydrolase"/>
    <property type="match status" value="1"/>
</dbReference>
<dbReference type="EMBL" id="BAABHO010000008">
    <property type="protein sequence ID" value="GAA4781758.1"/>
    <property type="molecule type" value="Genomic_DNA"/>
</dbReference>
<feature type="transmembrane region" description="Helical" evidence="8">
    <location>
        <begin position="124"/>
        <end position="142"/>
    </location>
</feature>
<accession>A0ABP9AIZ3</accession>
<organism evidence="10 11">
    <name type="scientific">Actinomycetospora chlora</name>
    <dbReference type="NCBI Taxonomy" id="663608"/>
    <lineage>
        <taxon>Bacteria</taxon>
        <taxon>Bacillati</taxon>
        <taxon>Actinomycetota</taxon>
        <taxon>Actinomycetes</taxon>
        <taxon>Pseudonocardiales</taxon>
        <taxon>Pseudonocardiaceae</taxon>
        <taxon>Actinomycetospora</taxon>
    </lineage>
</organism>
<feature type="transmembrane region" description="Helical" evidence="8">
    <location>
        <begin position="198"/>
        <end position="216"/>
    </location>
</feature>
<keyword evidence="11" id="KW-1185">Reference proteome</keyword>
<keyword evidence="5 8" id="KW-1133">Transmembrane helix</keyword>
<comment type="similarity">
    <text evidence="8">Belongs to the CN hydrolase family. Apolipoprotein N-acyltransferase subfamily.</text>
</comment>
<evidence type="ECO:0000256" key="7">
    <source>
        <dbReference type="ARBA" id="ARBA00023315"/>
    </source>
</evidence>
<keyword evidence="7 8" id="KW-0012">Acyltransferase</keyword>
<keyword evidence="3 8" id="KW-0808">Transferase</keyword>
<feature type="transmembrane region" description="Helical" evidence="8">
    <location>
        <begin position="21"/>
        <end position="38"/>
    </location>
</feature>
<feature type="domain" description="CN hydrolase" evidence="9">
    <location>
        <begin position="228"/>
        <end position="488"/>
    </location>
</feature>
<evidence type="ECO:0000313" key="11">
    <source>
        <dbReference type="Proteomes" id="UP001500928"/>
    </source>
</evidence>
<keyword evidence="6 8" id="KW-0472">Membrane</keyword>
<keyword evidence="4 8" id="KW-0812">Transmembrane</keyword>
<dbReference type="InterPro" id="IPR045378">
    <property type="entry name" value="LNT_N"/>
</dbReference>
<dbReference type="Pfam" id="PF20154">
    <property type="entry name" value="LNT_N"/>
    <property type="match status" value="1"/>
</dbReference>
<gene>
    <name evidence="8 10" type="primary">lnt</name>
    <name evidence="10" type="ORF">GCM10023200_13980</name>
</gene>
<protein>
    <recommendedName>
        <fullName evidence="8">Apolipoprotein N-acyltransferase</fullName>
        <shortName evidence="8">ALP N-acyltransferase</shortName>
        <ecNumber evidence="8">2.3.1.269</ecNumber>
    </recommendedName>
</protein>
<name>A0ABP9AIZ3_9PSEU</name>